<dbReference type="Gene3D" id="3.40.50.10810">
    <property type="entry name" value="Tandem AAA-ATPase domain"/>
    <property type="match status" value="1"/>
</dbReference>
<dbReference type="InterPro" id="IPR057342">
    <property type="entry name" value="DEXDc_RapA"/>
</dbReference>
<dbReference type="Gene3D" id="3.30.360.80">
    <property type="match status" value="1"/>
</dbReference>
<dbReference type="GO" id="GO:0005524">
    <property type="term" value="F:ATP binding"/>
    <property type="evidence" value="ECO:0007669"/>
    <property type="project" value="UniProtKB-KW"/>
</dbReference>
<dbReference type="PROSITE" id="PS51192">
    <property type="entry name" value="HELICASE_ATP_BIND_1"/>
    <property type="match status" value="1"/>
</dbReference>
<keyword evidence="4" id="KW-0067">ATP-binding</keyword>
<name>A0A1H8F3P1_9PROT</name>
<dbReference type="CDD" id="cd18011">
    <property type="entry name" value="DEXDc_RapA"/>
    <property type="match status" value="1"/>
</dbReference>
<dbReference type="InterPro" id="IPR022737">
    <property type="entry name" value="RapA_C"/>
</dbReference>
<dbReference type="Pfam" id="PF18337">
    <property type="entry name" value="Tudor_RapA"/>
    <property type="match status" value="1"/>
</dbReference>
<evidence type="ECO:0000259" key="9">
    <source>
        <dbReference type="PROSITE" id="PS51192"/>
    </source>
</evidence>
<evidence type="ECO:0000313" key="12">
    <source>
        <dbReference type="Proteomes" id="UP000199459"/>
    </source>
</evidence>
<evidence type="ECO:0000256" key="8">
    <source>
        <dbReference type="ARBA" id="ARBA00023163"/>
    </source>
</evidence>
<organism evidence="11 12">
    <name type="scientific">Nitrosomonas marina</name>
    <dbReference type="NCBI Taxonomy" id="917"/>
    <lineage>
        <taxon>Bacteria</taxon>
        <taxon>Pseudomonadati</taxon>
        <taxon>Pseudomonadota</taxon>
        <taxon>Betaproteobacteria</taxon>
        <taxon>Nitrosomonadales</taxon>
        <taxon>Nitrosomonadaceae</taxon>
        <taxon>Nitrosomonas</taxon>
    </lineage>
</organism>
<keyword evidence="5" id="KW-0805">Transcription regulation</keyword>
<evidence type="ECO:0000256" key="4">
    <source>
        <dbReference type="ARBA" id="ARBA00022840"/>
    </source>
</evidence>
<dbReference type="InterPro" id="IPR027417">
    <property type="entry name" value="P-loop_NTPase"/>
</dbReference>
<dbReference type="AlphaFoldDB" id="A0A1H8F3P1"/>
<dbReference type="STRING" id="917.SAMN05216326_12420"/>
<dbReference type="InterPro" id="IPR038718">
    <property type="entry name" value="SNF2-like_sf"/>
</dbReference>
<dbReference type="SUPFAM" id="SSF52540">
    <property type="entry name" value="P-loop containing nucleoside triphosphate hydrolases"/>
    <property type="match status" value="2"/>
</dbReference>
<dbReference type="InterPro" id="IPR014001">
    <property type="entry name" value="Helicase_ATP-bd"/>
</dbReference>
<evidence type="ECO:0000256" key="1">
    <source>
        <dbReference type="ARBA" id="ARBA00022741"/>
    </source>
</evidence>
<dbReference type="GO" id="GO:0006355">
    <property type="term" value="P:regulation of DNA-templated transcription"/>
    <property type="evidence" value="ECO:0007669"/>
    <property type="project" value="InterPro"/>
</dbReference>
<dbReference type="PANTHER" id="PTHR45766">
    <property type="entry name" value="DNA ANNEALING HELICASE AND ENDONUCLEASE ZRANB3 FAMILY MEMBER"/>
    <property type="match status" value="1"/>
</dbReference>
<evidence type="ECO:0000256" key="6">
    <source>
        <dbReference type="ARBA" id="ARBA00023125"/>
    </source>
</evidence>
<evidence type="ECO:0000313" key="11">
    <source>
        <dbReference type="EMBL" id="SEN25628.1"/>
    </source>
</evidence>
<dbReference type="Gene3D" id="6.10.140.1500">
    <property type="match status" value="1"/>
</dbReference>
<feature type="domain" description="Helicase C-terminal" evidence="10">
    <location>
        <begin position="486"/>
        <end position="662"/>
    </location>
</feature>
<dbReference type="EMBL" id="FOCP01000011">
    <property type="protein sequence ID" value="SEN25628.1"/>
    <property type="molecule type" value="Genomic_DNA"/>
</dbReference>
<dbReference type="InterPro" id="IPR001650">
    <property type="entry name" value="Helicase_C-like"/>
</dbReference>
<accession>A0A1H8F3P1</accession>
<dbReference type="Pfam" id="PF00176">
    <property type="entry name" value="SNF2-rel_dom"/>
    <property type="match status" value="1"/>
</dbReference>
<evidence type="ECO:0000256" key="2">
    <source>
        <dbReference type="ARBA" id="ARBA00022801"/>
    </source>
</evidence>
<dbReference type="PROSITE" id="PS51194">
    <property type="entry name" value="HELICASE_CTER"/>
    <property type="match status" value="1"/>
</dbReference>
<dbReference type="InterPro" id="IPR040766">
    <property type="entry name" value="Tudor_2_RapA"/>
</dbReference>
<dbReference type="Gene3D" id="6.10.140.2230">
    <property type="match status" value="1"/>
</dbReference>
<evidence type="ECO:0000256" key="5">
    <source>
        <dbReference type="ARBA" id="ARBA00023015"/>
    </source>
</evidence>
<gene>
    <name evidence="11" type="ORF">SAMN05216325_11170</name>
</gene>
<keyword evidence="8" id="KW-0804">Transcription</keyword>
<evidence type="ECO:0000256" key="7">
    <source>
        <dbReference type="ARBA" id="ARBA00023159"/>
    </source>
</evidence>
<keyword evidence="6" id="KW-0238">DNA-binding</keyword>
<keyword evidence="1" id="KW-0547">Nucleotide-binding</keyword>
<keyword evidence="2" id="KW-0378">Hydrolase</keyword>
<dbReference type="GO" id="GO:0016817">
    <property type="term" value="F:hydrolase activity, acting on acid anhydrides"/>
    <property type="evidence" value="ECO:0007669"/>
    <property type="project" value="InterPro"/>
</dbReference>
<evidence type="ECO:0000259" key="10">
    <source>
        <dbReference type="PROSITE" id="PS51194"/>
    </source>
</evidence>
<evidence type="ECO:0000256" key="3">
    <source>
        <dbReference type="ARBA" id="ARBA00022806"/>
    </source>
</evidence>
<dbReference type="GO" id="GO:0003677">
    <property type="term" value="F:DNA binding"/>
    <property type="evidence" value="ECO:0007669"/>
    <property type="project" value="UniProtKB-KW"/>
</dbReference>
<dbReference type="Gene3D" id="2.30.30.140">
    <property type="match status" value="1"/>
</dbReference>
<dbReference type="NCBIfam" id="NF003426">
    <property type="entry name" value="PRK04914.1"/>
    <property type="match status" value="1"/>
</dbReference>
<dbReference type="Proteomes" id="UP000199459">
    <property type="component" value="Unassembled WGS sequence"/>
</dbReference>
<dbReference type="PANTHER" id="PTHR45766:SF6">
    <property type="entry name" value="SWI_SNF-RELATED MATRIX-ASSOCIATED ACTIN-DEPENDENT REGULATOR OF CHROMATIN SUBFAMILY A-LIKE PROTEIN 1"/>
    <property type="match status" value="1"/>
</dbReference>
<dbReference type="GO" id="GO:0004386">
    <property type="term" value="F:helicase activity"/>
    <property type="evidence" value="ECO:0007669"/>
    <property type="project" value="UniProtKB-KW"/>
</dbReference>
<dbReference type="InterPro" id="IPR023949">
    <property type="entry name" value="Helicase_RapA"/>
</dbReference>
<dbReference type="Pfam" id="PF18339">
    <property type="entry name" value="Tudor_1_RapA"/>
    <property type="match status" value="1"/>
</dbReference>
<dbReference type="CDD" id="cd18793">
    <property type="entry name" value="SF2_C_SNF"/>
    <property type="match status" value="1"/>
</dbReference>
<protein>
    <submittedName>
        <fullName evidence="11">ATP-dependent helicase HepA</fullName>
    </submittedName>
</protein>
<dbReference type="InterPro" id="IPR000330">
    <property type="entry name" value="SNF2_N"/>
</dbReference>
<reference evidence="11 12" key="1">
    <citation type="submission" date="2016-10" db="EMBL/GenBank/DDBJ databases">
        <authorList>
            <person name="de Groot N.N."/>
        </authorList>
    </citation>
    <scope>NUCLEOTIDE SEQUENCE [LARGE SCALE GENOMIC DNA]</scope>
    <source>
        <strain evidence="11 12">Nm22</strain>
    </source>
</reference>
<dbReference type="RefSeq" id="WP_090631746.1">
    <property type="nucleotide sequence ID" value="NZ_FOCP01000011.1"/>
</dbReference>
<dbReference type="Gene3D" id="2.30.30.930">
    <property type="match status" value="1"/>
</dbReference>
<keyword evidence="3 11" id="KW-0347">Helicase</keyword>
<dbReference type="Gene3D" id="3.40.50.300">
    <property type="entry name" value="P-loop containing nucleotide triphosphate hydrolases"/>
    <property type="match status" value="1"/>
</dbReference>
<dbReference type="HAMAP" id="MF_01821">
    <property type="entry name" value="Helicase_RapA"/>
    <property type="match status" value="1"/>
</dbReference>
<dbReference type="Pfam" id="PF12137">
    <property type="entry name" value="RapA_C"/>
    <property type="match status" value="1"/>
</dbReference>
<dbReference type="SMART" id="SM00490">
    <property type="entry name" value="HELICc"/>
    <property type="match status" value="1"/>
</dbReference>
<keyword evidence="7" id="KW-0010">Activator</keyword>
<proteinExistence type="inferred from homology"/>
<dbReference type="SMART" id="SM00487">
    <property type="entry name" value="DEXDc"/>
    <property type="match status" value="1"/>
</dbReference>
<dbReference type="InterPro" id="IPR049730">
    <property type="entry name" value="SNF2/RAD54-like_C"/>
</dbReference>
<dbReference type="InterPro" id="IPR040765">
    <property type="entry name" value="Tudor_1_RapA"/>
</dbReference>
<sequence>MKKFKPGQRWICNADLQLGLGVVQTVEERVVSIAFMASGEIRTYARQSAPLTRVIFGIGDTVTNIEGVAMQILTVQEENDLLIYSGKDKAGTVFTLPENQLAFHLQFNRPIDRLFNLHLDPDKWFRLRYQTWLQSNQLSNSPLYGLLGGRTSIIPHQLYIAHEIGRRFAPRVLLADEVGLGKTIEAGMIMHQQHLTGRAKRILIVVPEALIHQWLVEMLRRFNLSFSLFDKERFATIEADHTHSNPFHSEQLVLCGLDFLCHNRKHIQAALKGDWDLVTVDEAHHLQWTEAESSPAYQVIDQLATCTPGLLLLTATPEQLGKTSHFARLRLLDPDRYSDFHRFVAEEQQFEPIANVIERLIDGQTLNDDHIHTILSTENTTQTRSLITSLEKPTLEPETDSQTRHVLASLLLDRHGTGRVLFRNTRATINGFPERKLSVVPLALPDYYDDCLTSFETNPLSEPQLLLYPELLYQASADNNAPEWIEIDPRIDWLNKTVRQLGPEKILVITASAQTACDIAFALKMLTGIHTPVFHEQMTLLERDRAAAFFADKDAGAQILICSEIGSEGRNFQFAHHLVLFDLPFNPDLLEQRIGRLDRIGQTDTINIHVPCLQNSAQMILLNWYHEGLDALQKNCPAGQAVYQRFKQELISAMHQRELESITFADLIKRTRQANQMLSEALERGRDRLLEYNSFRPHIAEQLYTIAISQDEDNSIQQYMESAFDCLGIHIESHRTDSHRLEPSEHMTATFPGLPDDGLIITYNRNTALANEDMHFLTWEHPMVIHAMERVLNTETGNATVSSFSHCDAQPGTLFVECLFVLDITTEVSVADNHNLPSIMVRTIIDEHGCSEHPTLDHDSINRNLTTISPHVASQVIELKKEAIKVMVVDSEKLAQAQIPYITQQCRSRLQKKLTLEIERLKALQKINHSIRAAEIRFFEQQLETITRVLDSAQTRLDAIRVIVAI</sequence>
<dbReference type="Pfam" id="PF00271">
    <property type="entry name" value="Helicase_C"/>
    <property type="match status" value="1"/>
</dbReference>
<dbReference type="OrthoDB" id="9814088at2"/>
<feature type="domain" description="Helicase ATP-binding" evidence="9">
    <location>
        <begin position="163"/>
        <end position="335"/>
    </location>
</feature>